<gene>
    <name evidence="1" type="ORF">UFOVP431_42</name>
</gene>
<reference evidence="1" key="1">
    <citation type="submission" date="2020-04" db="EMBL/GenBank/DDBJ databases">
        <authorList>
            <person name="Chiriac C."/>
            <person name="Salcher M."/>
            <person name="Ghai R."/>
            <person name="Kavagutti S V."/>
        </authorList>
    </citation>
    <scope>NUCLEOTIDE SEQUENCE</scope>
</reference>
<protein>
    <submittedName>
        <fullName evidence="1">Uncharacterized protein</fullName>
    </submittedName>
</protein>
<sequence length="76" mass="9158">MEFTNFQKRLLLVALRFFYNAGPYFISMLWDGDSPPKQADWEQCRLQIKKLYRQIKGSINDGRIPEPKTRRDHVRK</sequence>
<dbReference type="EMBL" id="LR796483">
    <property type="protein sequence ID" value="CAB4147693.1"/>
    <property type="molecule type" value="Genomic_DNA"/>
</dbReference>
<evidence type="ECO:0000313" key="1">
    <source>
        <dbReference type="EMBL" id="CAB4147693.1"/>
    </source>
</evidence>
<name>A0A6J5MR88_9CAUD</name>
<proteinExistence type="predicted"/>
<accession>A0A6J5MR88</accession>
<organism evidence="1">
    <name type="scientific">uncultured Caudovirales phage</name>
    <dbReference type="NCBI Taxonomy" id="2100421"/>
    <lineage>
        <taxon>Viruses</taxon>
        <taxon>Duplodnaviria</taxon>
        <taxon>Heunggongvirae</taxon>
        <taxon>Uroviricota</taxon>
        <taxon>Caudoviricetes</taxon>
        <taxon>Peduoviridae</taxon>
        <taxon>Maltschvirus</taxon>
        <taxon>Maltschvirus maltsch</taxon>
    </lineage>
</organism>